<sequence length="154" mass="17043">MHVDSLARSRRHGPSKSGASPQYLLARYQNPDMPHSRRQHYAAHQAQQAVRAVPQFTHPGKAKTVRVKVKEDKAKAHVGSKAMYTAPAKRWHHDPLAPKLFVPITSGMSSIATSMTPSRVTVCSNRLSSLMSMHKVSSIGMVTASCPLPLRVWR</sequence>
<dbReference type="EMBL" id="BSXT01001583">
    <property type="protein sequence ID" value="GMF43725.1"/>
    <property type="molecule type" value="Genomic_DNA"/>
</dbReference>
<dbReference type="Proteomes" id="UP001165121">
    <property type="component" value="Unassembled WGS sequence"/>
</dbReference>
<dbReference type="AlphaFoldDB" id="A0A9W7CYN3"/>
<organism evidence="2 3">
    <name type="scientific">Phytophthora fragariaefolia</name>
    <dbReference type="NCBI Taxonomy" id="1490495"/>
    <lineage>
        <taxon>Eukaryota</taxon>
        <taxon>Sar</taxon>
        <taxon>Stramenopiles</taxon>
        <taxon>Oomycota</taxon>
        <taxon>Peronosporomycetes</taxon>
        <taxon>Peronosporales</taxon>
        <taxon>Peronosporaceae</taxon>
        <taxon>Phytophthora</taxon>
    </lineage>
</organism>
<evidence type="ECO:0000313" key="3">
    <source>
        <dbReference type="Proteomes" id="UP001165121"/>
    </source>
</evidence>
<comment type="caution">
    <text evidence="2">The sequence shown here is derived from an EMBL/GenBank/DDBJ whole genome shotgun (WGS) entry which is preliminary data.</text>
</comment>
<feature type="region of interest" description="Disordered" evidence="1">
    <location>
        <begin position="1"/>
        <end position="22"/>
    </location>
</feature>
<gene>
    <name evidence="2" type="ORF">Pfra01_001490500</name>
</gene>
<evidence type="ECO:0000313" key="2">
    <source>
        <dbReference type="EMBL" id="GMF43725.1"/>
    </source>
</evidence>
<proteinExistence type="predicted"/>
<name>A0A9W7CYN3_9STRA</name>
<accession>A0A9W7CYN3</accession>
<evidence type="ECO:0000256" key="1">
    <source>
        <dbReference type="SAM" id="MobiDB-lite"/>
    </source>
</evidence>
<keyword evidence="3" id="KW-1185">Reference proteome</keyword>
<protein>
    <submittedName>
        <fullName evidence="2">Unnamed protein product</fullName>
    </submittedName>
</protein>
<reference evidence="2" key="1">
    <citation type="submission" date="2023-04" db="EMBL/GenBank/DDBJ databases">
        <title>Phytophthora fragariaefolia NBRC 109709.</title>
        <authorList>
            <person name="Ichikawa N."/>
            <person name="Sato H."/>
            <person name="Tonouchi N."/>
        </authorList>
    </citation>
    <scope>NUCLEOTIDE SEQUENCE</scope>
    <source>
        <strain evidence="2">NBRC 109709</strain>
    </source>
</reference>